<dbReference type="EMBL" id="WMII01000003">
    <property type="protein sequence ID" value="MTH63349.1"/>
    <property type="molecule type" value="Genomic_DNA"/>
</dbReference>
<dbReference type="RefSeq" id="WP_155043294.1">
    <property type="nucleotide sequence ID" value="NZ_WMIH01000002.1"/>
</dbReference>
<feature type="region of interest" description="Disordered" evidence="1">
    <location>
        <begin position="18"/>
        <end position="39"/>
    </location>
</feature>
<organism evidence="2 3">
    <name type="scientific">Paracoccus shanxieyensis</name>
    <dbReference type="NCBI Taxonomy" id="2675752"/>
    <lineage>
        <taxon>Bacteria</taxon>
        <taxon>Pseudomonadati</taxon>
        <taxon>Pseudomonadota</taxon>
        <taxon>Alphaproteobacteria</taxon>
        <taxon>Rhodobacterales</taxon>
        <taxon>Paracoccaceae</taxon>
        <taxon>Paracoccus</taxon>
    </lineage>
</organism>
<comment type="caution">
    <text evidence="2">The sequence shown here is derived from an EMBL/GenBank/DDBJ whole genome shotgun (WGS) entry which is preliminary data.</text>
</comment>
<evidence type="ECO:0000256" key="1">
    <source>
        <dbReference type="SAM" id="MobiDB-lite"/>
    </source>
</evidence>
<accession>A0A6L6IU23</accession>
<evidence type="ECO:0000313" key="3">
    <source>
        <dbReference type="Proteomes" id="UP000478740"/>
    </source>
</evidence>
<dbReference type="Proteomes" id="UP000478740">
    <property type="component" value="Unassembled WGS sequence"/>
</dbReference>
<reference evidence="2 3" key="1">
    <citation type="submission" date="2019-11" db="EMBL/GenBank/DDBJ databases">
        <authorList>
            <person name="Dong K."/>
        </authorList>
    </citation>
    <scope>NUCLEOTIDE SEQUENCE [LARGE SCALE GENOMIC DNA]</scope>
    <source>
        <strain evidence="2 3">DK608</strain>
    </source>
</reference>
<sequence>MAQLDHLQLIRARVPIARRKTGGGGAPPGRGGGHGGALQAETQAAVAEQQAAKPAAFVDPSLLLRVQVDGHIAESEWERLGLSVVSSDADRTVLLFSSTGDLTEFVDRLGKYDAPPANPGQKNPNYAGLVGRIDGIGGLAPRDRIGPKIKAEGFTEAEDLQDDVRYVLDIELWEFGSRPRREAKVAEIEQFLIAQGGAVYDTYIGPSITVGPVAVWCRSFDHVMCSKGDEPWAQAGRMNFAGMRCVSR</sequence>
<proteinExistence type="predicted"/>
<name>A0A6L6IU23_9RHOB</name>
<evidence type="ECO:0000313" key="2">
    <source>
        <dbReference type="EMBL" id="MTH63349.1"/>
    </source>
</evidence>
<gene>
    <name evidence="2" type="ORF">GL284_03585</name>
</gene>
<feature type="compositionally biased region" description="Gly residues" evidence="1">
    <location>
        <begin position="22"/>
        <end position="36"/>
    </location>
</feature>
<keyword evidence="3" id="KW-1185">Reference proteome</keyword>
<protein>
    <submittedName>
        <fullName evidence="2">Uncharacterized protein</fullName>
    </submittedName>
</protein>
<dbReference type="AlphaFoldDB" id="A0A6L6IU23"/>